<keyword evidence="1" id="KW-0489">Methyltransferase</keyword>
<dbReference type="GO" id="GO:0008168">
    <property type="term" value="F:methyltransferase activity"/>
    <property type="evidence" value="ECO:0007669"/>
    <property type="project" value="UniProtKB-KW"/>
</dbReference>
<dbReference type="GO" id="GO:0032259">
    <property type="term" value="P:methylation"/>
    <property type="evidence" value="ECO:0007669"/>
    <property type="project" value="UniProtKB-KW"/>
</dbReference>
<gene>
    <name evidence="1" type="ORF">DAY19_04690</name>
</gene>
<dbReference type="PANTHER" id="PTHR43861">
    <property type="entry name" value="TRANS-ACONITATE 2-METHYLTRANSFERASE-RELATED"/>
    <property type="match status" value="1"/>
</dbReference>
<dbReference type="EMBL" id="QDKL01000001">
    <property type="protein sequence ID" value="RZF23072.1"/>
    <property type="molecule type" value="Genomic_DNA"/>
</dbReference>
<dbReference type="Gene3D" id="3.40.50.150">
    <property type="entry name" value="Vaccinia Virus protein VP39"/>
    <property type="match status" value="1"/>
</dbReference>
<organism evidence="1 2">
    <name type="scientific">Halobacteriovorax vibrionivorans</name>
    <dbReference type="NCBI Taxonomy" id="2152716"/>
    <lineage>
        <taxon>Bacteria</taxon>
        <taxon>Pseudomonadati</taxon>
        <taxon>Bdellovibrionota</taxon>
        <taxon>Bacteriovoracia</taxon>
        <taxon>Bacteriovoracales</taxon>
        <taxon>Halobacteriovoraceae</taxon>
        <taxon>Halobacteriovorax</taxon>
    </lineage>
</organism>
<dbReference type="CDD" id="cd02440">
    <property type="entry name" value="AdoMet_MTases"/>
    <property type="match status" value="1"/>
</dbReference>
<proteinExistence type="predicted"/>
<keyword evidence="2" id="KW-1185">Reference proteome</keyword>
<dbReference type="InterPro" id="IPR029063">
    <property type="entry name" value="SAM-dependent_MTases_sf"/>
</dbReference>
<protein>
    <submittedName>
        <fullName evidence="1">Class I SAM-dependent methyltransferase</fullName>
    </submittedName>
</protein>
<dbReference type="RefSeq" id="WP_114706016.1">
    <property type="nucleotide sequence ID" value="NZ_QDKL01000001.1"/>
</dbReference>
<name>A0ABY0IJE7_9BACT</name>
<sequence length="240" mass="27376">MNTNLDQIAEKYDSLHEDWKNLETTVRHKEFQNFIKHVNSYDSVLEIGLGDGAFTELLNSKFKRTIAVDGSSKAIEILSNNDKLKEVEFVHSYAESIPANIKSKNIVMSHILEHINEPIEALKNIKNNNMLDETVLYISVPNAMSLHRQVAVKMGLLNKETDLNDRDITLGHVRVYTPETLKRDIISSGLNIIEFGGVMIKPLTNRQIEKDWNKDIINGYIELGNHYPEICGDIYIIAKK</sequence>
<dbReference type="SUPFAM" id="SSF53335">
    <property type="entry name" value="S-adenosyl-L-methionine-dependent methyltransferases"/>
    <property type="match status" value="1"/>
</dbReference>
<evidence type="ECO:0000313" key="1">
    <source>
        <dbReference type="EMBL" id="RZF23072.1"/>
    </source>
</evidence>
<dbReference type="Proteomes" id="UP000443582">
    <property type="component" value="Unassembled WGS sequence"/>
</dbReference>
<evidence type="ECO:0000313" key="2">
    <source>
        <dbReference type="Proteomes" id="UP000443582"/>
    </source>
</evidence>
<dbReference type="Pfam" id="PF13489">
    <property type="entry name" value="Methyltransf_23"/>
    <property type="match status" value="1"/>
</dbReference>
<comment type="caution">
    <text evidence="1">The sequence shown here is derived from an EMBL/GenBank/DDBJ whole genome shotgun (WGS) entry which is preliminary data.</text>
</comment>
<keyword evidence="1" id="KW-0808">Transferase</keyword>
<reference evidence="2" key="1">
    <citation type="journal article" date="2019" name="Int. J. Syst. Evol. Microbiol.">
        <title>Halobacteriovorax valvorus sp. nov., a novel prokaryotic predator isolated from coastal seawater of China.</title>
        <authorList>
            <person name="Chen M.-X."/>
        </authorList>
    </citation>
    <scope>NUCLEOTIDE SEQUENCE [LARGE SCALE GENOMIC DNA]</scope>
    <source>
        <strain evidence="2">BL9</strain>
    </source>
</reference>
<accession>A0ABY0IJE7</accession>